<dbReference type="AlphaFoldDB" id="A0A4R6WPF8"/>
<dbReference type="SUPFAM" id="SSF81901">
    <property type="entry name" value="HCP-like"/>
    <property type="match status" value="1"/>
</dbReference>
<dbReference type="Pfam" id="PF08238">
    <property type="entry name" value="Sel1"/>
    <property type="match status" value="5"/>
</dbReference>
<feature type="domain" description="SPOR" evidence="2">
    <location>
        <begin position="476"/>
        <end position="565"/>
    </location>
</feature>
<accession>A0A4R6WPF8</accession>
<dbReference type="InterPro" id="IPR006597">
    <property type="entry name" value="Sel1-like"/>
</dbReference>
<feature type="region of interest" description="Disordered" evidence="1">
    <location>
        <begin position="427"/>
        <end position="447"/>
    </location>
</feature>
<evidence type="ECO:0000313" key="4">
    <source>
        <dbReference type="Proteomes" id="UP000295783"/>
    </source>
</evidence>
<dbReference type="Proteomes" id="UP000295783">
    <property type="component" value="Unassembled WGS sequence"/>
</dbReference>
<protein>
    <submittedName>
        <fullName evidence="3">TPR repeat protein</fullName>
    </submittedName>
</protein>
<dbReference type="PROSITE" id="PS51724">
    <property type="entry name" value="SPOR"/>
    <property type="match status" value="1"/>
</dbReference>
<evidence type="ECO:0000313" key="3">
    <source>
        <dbReference type="EMBL" id="TDQ81349.1"/>
    </source>
</evidence>
<dbReference type="InterPro" id="IPR050767">
    <property type="entry name" value="Sel1_AlgK"/>
</dbReference>
<proteinExistence type="predicted"/>
<organism evidence="3 4">
    <name type="scientific">Dongia mobilis</name>
    <dbReference type="NCBI Taxonomy" id="578943"/>
    <lineage>
        <taxon>Bacteria</taxon>
        <taxon>Pseudomonadati</taxon>
        <taxon>Pseudomonadota</taxon>
        <taxon>Alphaproteobacteria</taxon>
        <taxon>Rhodospirillales</taxon>
        <taxon>Dongiaceae</taxon>
        <taxon>Dongia</taxon>
    </lineage>
</organism>
<keyword evidence="4" id="KW-1185">Reference proteome</keyword>
<evidence type="ECO:0000256" key="1">
    <source>
        <dbReference type="SAM" id="MobiDB-lite"/>
    </source>
</evidence>
<sequence>MPTTTHAAEPAAALRPGSSGVILTNMNRSRPFPPRSRLLHCIRIAVVGLCLSLAAGTFPARADYRAGLDAFNAGAFEQAYAEWQKAALAGDKRAQHGLGLLLESGRGTKQDIAAARQWYEASAEQGFAAAMNNLAMMYAEGRGVDKDQGKAIAYWRQAADGGNATAQYNLGVQYMLGEGVTRDPAETAKLWTAAGNGNNVQAQYNLGLLYARGVGVAADDRQAAFWIAKAAEAGLAEAQIDLAELYRSGRGVTQNPDQAYYWLEKAAASGNLLARQRLTELPKPKTTVAREAQDASASETAVPAAPAEAAPDDGNAEAAAADSEPGDHGDQSAAAALVPVEGDLTAEQETADTAPATDEEASEAATATSPVPEADGQAASSTDAADTHEQVAETDETVAEATGMATVDVPEDGQDGATLPAAELGDAASEEVVAEEATGTEDEPVDGEVAEEAGEAEEAIEPEGVVALLPLGEILSPRAKVFRIWLGERNTPESARNEYSNLVGKYRPMLDNLAFEIRPFVVGSSEEGHHYRIYVGDFPALKDAQAMCDRIRARYSEQFCRSVIN</sequence>
<feature type="region of interest" description="Disordered" evidence="1">
    <location>
        <begin position="283"/>
        <end position="332"/>
    </location>
</feature>
<dbReference type="EMBL" id="SNYW01000009">
    <property type="protein sequence ID" value="TDQ81349.1"/>
    <property type="molecule type" value="Genomic_DNA"/>
</dbReference>
<reference evidence="3 4" key="1">
    <citation type="submission" date="2019-03" db="EMBL/GenBank/DDBJ databases">
        <title>Genomic Encyclopedia of Type Strains, Phase III (KMG-III): the genomes of soil and plant-associated and newly described type strains.</title>
        <authorList>
            <person name="Whitman W."/>
        </authorList>
    </citation>
    <scope>NUCLEOTIDE SEQUENCE [LARGE SCALE GENOMIC DNA]</scope>
    <source>
        <strain evidence="3 4">CGMCC 1.7660</strain>
    </source>
</reference>
<comment type="caution">
    <text evidence="3">The sequence shown here is derived from an EMBL/GenBank/DDBJ whole genome shotgun (WGS) entry which is preliminary data.</text>
</comment>
<dbReference type="InterPro" id="IPR011990">
    <property type="entry name" value="TPR-like_helical_dom_sf"/>
</dbReference>
<feature type="compositionally biased region" description="Acidic residues" evidence="1">
    <location>
        <begin position="428"/>
        <end position="447"/>
    </location>
</feature>
<dbReference type="Pfam" id="PF05036">
    <property type="entry name" value="SPOR"/>
    <property type="match status" value="1"/>
</dbReference>
<dbReference type="GO" id="GO:0042834">
    <property type="term" value="F:peptidoglycan binding"/>
    <property type="evidence" value="ECO:0007669"/>
    <property type="project" value="InterPro"/>
</dbReference>
<feature type="compositionally biased region" description="Low complexity" evidence="1">
    <location>
        <begin position="294"/>
        <end position="309"/>
    </location>
</feature>
<dbReference type="PANTHER" id="PTHR11102">
    <property type="entry name" value="SEL-1-LIKE PROTEIN"/>
    <property type="match status" value="1"/>
</dbReference>
<evidence type="ECO:0000259" key="2">
    <source>
        <dbReference type="PROSITE" id="PS51724"/>
    </source>
</evidence>
<dbReference type="InterPro" id="IPR007730">
    <property type="entry name" value="SPOR-like_dom"/>
</dbReference>
<dbReference type="PANTHER" id="PTHR11102:SF160">
    <property type="entry name" value="ERAD-ASSOCIATED E3 UBIQUITIN-PROTEIN LIGASE COMPONENT HRD3"/>
    <property type="match status" value="1"/>
</dbReference>
<dbReference type="Gene3D" id="1.25.40.10">
    <property type="entry name" value="Tetratricopeptide repeat domain"/>
    <property type="match status" value="1"/>
</dbReference>
<name>A0A4R6WPF8_9PROT</name>
<gene>
    <name evidence="3" type="ORF">A8950_2415</name>
</gene>
<feature type="region of interest" description="Disordered" evidence="1">
    <location>
        <begin position="348"/>
        <end position="394"/>
    </location>
</feature>
<dbReference type="SMART" id="SM00671">
    <property type="entry name" value="SEL1"/>
    <property type="match status" value="5"/>
</dbReference>